<name>A0ABU5K1U5_9BACI</name>
<dbReference type="CDD" id="cd04458">
    <property type="entry name" value="CSP_CDS"/>
    <property type="match status" value="1"/>
</dbReference>
<comment type="caution">
    <text evidence="9">The sequence shown here is derived from an EMBL/GenBank/DDBJ whole genome shotgun (WGS) entry which is preliminary data.</text>
</comment>
<evidence type="ECO:0000256" key="3">
    <source>
        <dbReference type="ARBA" id="ARBA00023015"/>
    </source>
</evidence>
<accession>A0ABU5K1U5</accession>
<reference evidence="10" key="1">
    <citation type="submission" date="2023-11" db="EMBL/GenBank/DDBJ databases">
        <title>Genome Sequence of Bacillus pseudomycoides stain BUPM19.</title>
        <authorList>
            <person name="Farhat A."/>
        </authorList>
    </citation>
    <scope>NUCLEOTIDE SEQUENCE [LARGE SCALE GENOMIC DNA]</scope>
    <source>
        <strain evidence="10">BUPM19</strain>
    </source>
</reference>
<keyword evidence="4" id="KW-0238">DNA-binding</keyword>
<organism evidence="9 10">
    <name type="scientific">Bacillus bingmayongensis</name>
    <dbReference type="NCBI Taxonomy" id="1150157"/>
    <lineage>
        <taxon>Bacteria</taxon>
        <taxon>Bacillati</taxon>
        <taxon>Bacillota</taxon>
        <taxon>Bacilli</taxon>
        <taxon>Bacillales</taxon>
        <taxon>Bacillaceae</taxon>
        <taxon>Bacillus</taxon>
    </lineage>
</organism>
<sequence>MTLTGKVKWFNSEKGFGFIEVEDGNDVFVHFSAITGEGFKSLDEGQEVSFEVEEGNRGPQAKNVVKL</sequence>
<evidence type="ECO:0000313" key="9">
    <source>
        <dbReference type="EMBL" id="MDZ5609719.1"/>
    </source>
</evidence>
<keyword evidence="5" id="KW-0010">Activator</keyword>
<dbReference type="PROSITE" id="PS51857">
    <property type="entry name" value="CSD_2"/>
    <property type="match status" value="1"/>
</dbReference>
<keyword evidence="10" id="KW-1185">Reference proteome</keyword>
<dbReference type="SMART" id="SM00357">
    <property type="entry name" value="CSP"/>
    <property type="match status" value="1"/>
</dbReference>
<dbReference type="InterPro" id="IPR050181">
    <property type="entry name" value="Cold_shock_domain"/>
</dbReference>
<evidence type="ECO:0000256" key="4">
    <source>
        <dbReference type="ARBA" id="ARBA00023125"/>
    </source>
</evidence>
<dbReference type="InterPro" id="IPR012156">
    <property type="entry name" value="Cold_shock_CspA"/>
</dbReference>
<feature type="domain" description="CSD" evidence="8">
    <location>
        <begin position="2"/>
        <end position="66"/>
    </location>
</feature>
<gene>
    <name evidence="9" type="primary">cspD</name>
    <name evidence="9" type="ORF">U2I54_22345</name>
</gene>
<evidence type="ECO:0000256" key="6">
    <source>
        <dbReference type="ARBA" id="ARBA00023163"/>
    </source>
</evidence>
<dbReference type="Gene3D" id="2.40.50.140">
    <property type="entry name" value="Nucleic acid-binding proteins"/>
    <property type="match status" value="1"/>
</dbReference>
<keyword evidence="6" id="KW-0804">Transcription</keyword>
<dbReference type="Proteomes" id="UP001291930">
    <property type="component" value="Unassembled WGS sequence"/>
</dbReference>
<evidence type="ECO:0000256" key="5">
    <source>
        <dbReference type="ARBA" id="ARBA00023159"/>
    </source>
</evidence>
<protein>
    <submittedName>
        <fullName evidence="9">Cold-shock protein CspD</fullName>
    </submittedName>
</protein>
<dbReference type="InterPro" id="IPR012340">
    <property type="entry name" value="NA-bd_OB-fold"/>
</dbReference>
<dbReference type="PRINTS" id="PR00050">
    <property type="entry name" value="COLDSHOCK"/>
</dbReference>
<dbReference type="PROSITE" id="PS00352">
    <property type="entry name" value="CSD_1"/>
    <property type="match status" value="1"/>
</dbReference>
<dbReference type="InterPro" id="IPR011129">
    <property type="entry name" value="CSD"/>
</dbReference>
<keyword evidence="2" id="KW-0963">Cytoplasm</keyword>
<proteinExistence type="predicted"/>
<evidence type="ECO:0000256" key="2">
    <source>
        <dbReference type="ARBA" id="ARBA00022490"/>
    </source>
</evidence>
<keyword evidence="3" id="KW-0805">Transcription regulation</keyword>
<dbReference type="PANTHER" id="PTHR11544">
    <property type="entry name" value="COLD SHOCK DOMAIN CONTAINING PROTEINS"/>
    <property type="match status" value="1"/>
</dbReference>
<dbReference type="RefSeq" id="WP_017149558.1">
    <property type="nucleotide sequence ID" value="NZ_AKCS01000005.1"/>
</dbReference>
<dbReference type="InterPro" id="IPR002059">
    <property type="entry name" value="CSP_DNA-bd"/>
</dbReference>
<dbReference type="InterPro" id="IPR019844">
    <property type="entry name" value="CSD_CS"/>
</dbReference>
<evidence type="ECO:0000256" key="7">
    <source>
        <dbReference type="RuleBase" id="RU000408"/>
    </source>
</evidence>
<dbReference type="PIRSF" id="PIRSF002599">
    <property type="entry name" value="Cold_shock_A"/>
    <property type="match status" value="1"/>
</dbReference>
<dbReference type="Pfam" id="PF00313">
    <property type="entry name" value="CSD"/>
    <property type="match status" value="1"/>
</dbReference>
<evidence type="ECO:0000313" key="10">
    <source>
        <dbReference type="Proteomes" id="UP001291930"/>
    </source>
</evidence>
<dbReference type="EMBL" id="JAXOVW010000079">
    <property type="protein sequence ID" value="MDZ5609719.1"/>
    <property type="molecule type" value="Genomic_DNA"/>
</dbReference>
<dbReference type="Gene3D" id="6.20.370.130">
    <property type="match status" value="1"/>
</dbReference>
<dbReference type="SUPFAM" id="SSF50249">
    <property type="entry name" value="Nucleic acid-binding proteins"/>
    <property type="match status" value="1"/>
</dbReference>
<evidence type="ECO:0000256" key="1">
    <source>
        <dbReference type="ARBA" id="ARBA00004496"/>
    </source>
</evidence>
<evidence type="ECO:0000259" key="8">
    <source>
        <dbReference type="PROSITE" id="PS51857"/>
    </source>
</evidence>
<comment type="subcellular location">
    <subcellularLocation>
        <location evidence="1 7">Cytoplasm</location>
    </subcellularLocation>
</comment>